<organism evidence="2 3">
    <name type="scientific">Botryotinia convoluta</name>
    <dbReference type="NCBI Taxonomy" id="54673"/>
    <lineage>
        <taxon>Eukaryota</taxon>
        <taxon>Fungi</taxon>
        <taxon>Dikarya</taxon>
        <taxon>Ascomycota</taxon>
        <taxon>Pezizomycotina</taxon>
        <taxon>Leotiomycetes</taxon>
        <taxon>Helotiales</taxon>
        <taxon>Sclerotiniaceae</taxon>
        <taxon>Botryotinia</taxon>
    </lineage>
</organism>
<protein>
    <submittedName>
        <fullName evidence="2">Uncharacterized protein</fullName>
    </submittedName>
</protein>
<accession>A0A4Z1IL76</accession>
<comment type="caution">
    <text evidence="2">The sequence shown here is derived from an EMBL/GenBank/DDBJ whole genome shotgun (WGS) entry which is preliminary data.</text>
</comment>
<dbReference type="EMBL" id="PQXN01000065">
    <property type="protein sequence ID" value="TGO57447.1"/>
    <property type="molecule type" value="Genomic_DNA"/>
</dbReference>
<evidence type="ECO:0000256" key="1">
    <source>
        <dbReference type="SAM" id="MobiDB-lite"/>
    </source>
</evidence>
<keyword evidence="3" id="KW-1185">Reference proteome</keyword>
<evidence type="ECO:0000313" key="3">
    <source>
        <dbReference type="Proteomes" id="UP000297527"/>
    </source>
</evidence>
<feature type="compositionally biased region" description="Basic and acidic residues" evidence="1">
    <location>
        <begin position="50"/>
        <end position="68"/>
    </location>
</feature>
<sequence>MFLYRLLTWNIPKETLNTGTAIKYPPNSNHNKVASTIAVIEDGDRAWEKINRDGRENEEKMDRCDGGDSRGVSSPGSKS</sequence>
<proteinExistence type="predicted"/>
<dbReference type="OrthoDB" id="10307463at2759"/>
<evidence type="ECO:0000313" key="2">
    <source>
        <dbReference type="EMBL" id="TGO57447.1"/>
    </source>
</evidence>
<name>A0A4Z1IL76_9HELO</name>
<gene>
    <name evidence="2" type="ORF">BCON_0065g00070</name>
</gene>
<reference evidence="2 3" key="1">
    <citation type="submission" date="2017-12" db="EMBL/GenBank/DDBJ databases">
        <title>Comparative genomics of Botrytis spp.</title>
        <authorList>
            <person name="Valero-Jimenez C.A."/>
            <person name="Tapia P."/>
            <person name="Veloso J."/>
            <person name="Silva-Moreno E."/>
            <person name="Staats M."/>
            <person name="Valdes J.H."/>
            <person name="Van Kan J.A.L."/>
        </authorList>
    </citation>
    <scope>NUCLEOTIDE SEQUENCE [LARGE SCALE GENOMIC DNA]</scope>
    <source>
        <strain evidence="2 3">MUCL11595</strain>
    </source>
</reference>
<dbReference type="AlphaFoldDB" id="A0A4Z1IL76"/>
<dbReference type="Proteomes" id="UP000297527">
    <property type="component" value="Unassembled WGS sequence"/>
</dbReference>
<feature type="region of interest" description="Disordered" evidence="1">
    <location>
        <begin position="50"/>
        <end position="79"/>
    </location>
</feature>